<dbReference type="Pfam" id="PF01636">
    <property type="entry name" value="APH"/>
    <property type="match status" value="1"/>
</dbReference>
<gene>
    <name evidence="8" type="primary">thrB</name>
    <name evidence="11" type="ORF">ATO7_14838</name>
</gene>
<dbReference type="Gene3D" id="3.90.1200.10">
    <property type="match status" value="1"/>
</dbReference>
<protein>
    <recommendedName>
        <fullName evidence="8 9">Homoserine kinase</fullName>
        <shortName evidence="8">HK</shortName>
        <shortName evidence="8">HSK</shortName>
        <ecNumber evidence="8 9">2.7.1.39</ecNumber>
    </recommendedName>
</protein>
<evidence type="ECO:0000256" key="6">
    <source>
        <dbReference type="ARBA" id="ARBA00022840"/>
    </source>
</evidence>
<evidence type="ECO:0000256" key="9">
    <source>
        <dbReference type="NCBIfam" id="TIGR00938"/>
    </source>
</evidence>
<dbReference type="OrthoDB" id="9777460at2"/>
<dbReference type="InterPro" id="IPR002575">
    <property type="entry name" value="Aminoglycoside_PTrfase"/>
</dbReference>
<dbReference type="UniPathway" id="UPA00050">
    <property type="reaction ID" value="UER00064"/>
</dbReference>
<comment type="pathway">
    <text evidence="8">Amino-acid biosynthesis; L-threonine biosynthesis; L-threonine from L-aspartate: step 4/5.</text>
</comment>
<organism evidence="11 12">
    <name type="scientific">Oceanococcus atlanticus</name>
    <dbReference type="NCBI Taxonomy" id="1317117"/>
    <lineage>
        <taxon>Bacteria</taxon>
        <taxon>Pseudomonadati</taxon>
        <taxon>Pseudomonadota</taxon>
        <taxon>Gammaproteobacteria</taxon>
        <taxon>Chromatiales</taxon>
        <taxon>Oceanococcaceae</taxon>
        <taxon>Oceanococcus</taxon>
    </lineage>
</organism>
<evidence type="ECO:0000256" key="2">
    <source>
        <dbReference type="ARBA" id="ARBA00022679"/>
    </source>
</evidence>
<evidence type="ECO:0000256" key="8">
    <source>
        <dbReference type="HAMAP-Rule" id="MF_00301"/>
    </source>
</evidence>
<comment type="caution">
    <text evidence="11">The sequence shown here is derived from an EMBL/GenBank/DDBJ whole genome shotgun (WGS) entry which is preliminary data.</text>
</comment>
<comment type="similarity">
    <text evidence="7 8">Belongs to the pseudomonas-type ThrB family.</text>
</comment>
<evidence type="ECO:0000256" key="3">
    <source>
        <dbReference type="ARBA" id="ARBA00022697"/>
    </source>
</evidence>
<evidence type="ECO:0000313" key="12">
    <source>
        <dbReference type="Proteomes" id="UP000192342"/>
    </source>
</evidence>
<keyword evidence="1 8" id="KW-0028">Amino-acid biosynthesis</keyword>
<dbReference type="EMBL" id="AQQV01000004">
    <property type="protein sequence ID" value="ORE85508.1"/>
    <property type="molecule type" value="Genomic_DNA"/>
</dbReference>
<keyword evidence="2 8" id="KW-0808">Transferase</keyword>
<dbReference type="AlphaFoldDB" id="A0A1Y1SAQ4"/>
<dbReference type="RefSeq" id="WP_083563152.1">
    <property type="nucleotide sequence ID" value="NZ_AQQV01000004.1"/>
</dbReference>
<dbReference type="PANTHER" id="PTHR21064">
    <property type="entry name" value="AMINOGLYCOSIDE PHOSPHOTRANSFERASE DOMAIN-CONTAINING PROTEIN-RELATED"/>
    <property type="match status" value="1"/>
</dbReference>
<evidence type="ECO:0000256" key="5">
    <source>
        <dbReference type="ARBA" id="ARBA00022777"/>
    </source>
</evidence>
<reference evidence="11 12" key="1">
    <citation type="submission" date="2013-04" db="EMBL/GenBank/DDBJ databases">
        <title>Oceanococcus atlanticus 22II-S10r2 Genome Sequencing.</title>
        <authorList>
            <person name="Lai Q."/>
            <person name="Li G."/>
            <person name="Shao Z."/>
        </authorList>
    </citation>
    <scope>NUCLEOTIDE SEQUENCE [LARGE SCALE GENOMIC DNA]</scope>
    <source>
        <strain evidence="11 12">22II-S10r2</strain>
    </source>
</reference>
<dbReference type="CDD" id="cd05153">
    <property type="entry name" value="HomoserineK_II"/>
    <property type="match status" value="1"/>
</dbReference>
<dbReference type="GO" id="GO:0005524">
    <property type="term" value="F:ATP binding"/>
    <property type="evidence" value="ECO:0007669"/>
    <property type="project" value="UniProtKB-KW"/>
</dbReference>
<proteinExistence type="inferred from homology"/>
<keyword evidence="12" id="KW-1185">Reference proteome</keyword>
<dbReference type="InterPro" id="IPR005280">
    <property type="entry name" value="Homoserine_kinase_II"/>
</dbReference>
<dbReference type="GO" id="GO:0004413">
    <property type="term" value="F:homoserine kinase activity"/>
    <property type="evidence" value="ECO:0007669"/>
    <property type="project" value="UniProtKB-UniRule"/>
</dbReference>
<dbReference type="InterPro" id="IPR050249">
    <property type="entry name" value="Pseudomonas-type_ThrB"/>
</dbReference>
<dbReference type="SUPFAM" id="SSF56112">
    <property type="entry name" value="Protein kinase-like (PK-like)"/>
    <property type="match status" value="1"/>
</dbReference>
<evidence type="ECO:0000313" key="11">
    <source>
        <dbReference type="EMBL" id="ORE85508.1"/>
    </source>
</evidence>
<dbReference type="Gene3D" id="3.30.200.20">
    <property type="entry name" value="Phosphorylase Kinase, domain 1"/>
    <property type="match status" value="1"/>
</dbReference>
<accession>A0A1Y1SAQ4</accession>
<comment type="catalytic activity">
    <reaction evidence="8">
        <text>L-homoserine + ATP = O-phospho-L-homoserine + ADP + H(+)</text>
        <dbReference type="Rhea" id="RHEA:13985"/>
        <dbReference type="ChEBI" id="CHEBI:15378"/>
        <dbReference type="ChEBI" id="CHEBI:30616"/>
        <dbReference type="ChEBI" id="CHEBI:57476"/>
        <dbReference type="ChEBI" id="CHEBI:57590"/>
        <dbReference type="ChEBI" id="CHEBI:456216"/>
        <dbReference type="EC" id="2.7.1.39"/>
    </reaction>
</comment>
<evidence type="ECO:0000256" key="7">
    <source>
        <dbReference type="ARBA" id="ARBA00038240"/>
    </source>
</evidence>
<feature type="domain" description="Aminoglycoside phosphotransferase" evidence="10">
    <location>
        <begin position="27"/>
        <end position="249"/>
    </location>
</feature>
<dbReference type="STRING" id="1317117.ATO7_14838"/>
<dbReference type="InterPro" id="IPR011009">
    <property type="entry name" value="Kinase-like_dom_sf"/>
</dbReference>
<keyword evidence="4 8" id="KW-0547">Nucleotide-binding</keyword>
<evidence type="ECO:0000256" key="4">
    <source>
        <dbReference type="ARBA" id="ARBA00022741"/>
    </source>
</evidence>
<keyword evidence="6 8" id="KW-0067">ATP-binding</keyword>
<dbReference type="NCBIfam" id="NF003558">
    <property type="entry name" value="PRK05231.1"/>
    <property type="match status" value="1"/>
</dbReference>
<keyword evidence="3 8" id="KW-0791">Threonine biosynthesis</keyword>
<dbReference type="GO" id="GO:0009088">
    <property type="term" value="P:threonine biosynthetic process"/>
    <property type="evidence" value="ECO:0007669"/>
    <property type="project" value="UniProtKB-UniRule"/>
</dbReference>
<dbReference type="HAMAP" id="MF_00301">
    <property type="entry name" value="Homoser_kinase_2"/>
    <property type="match status" value="1"/>
</dbReference>
<dbReference type="EC" id="2.7.1.39" evidence="8 9"/>
<evidence type="ECO:0000259" key="10">
    <source>
        <dbReference type="Pfam" id="PF01636"/>
    </source>
</evidence>
<keyword evidence="5 8" id="KW-0418">Kinase</keyword>
<dbReference type="PANTHER" id="PTHR21064:SF6">
    <property type="entry name" value="AMINOGLYCOSIDE PHOSPHOTRANSFERASE DOMAIN-CONTAINING PROTEIN"/>
    <property type="match status" value="1"/>
</dbReference>
<sequence length="313" mass="34832">MSVFTPVSESELRSYLNAYELGELVGYKGIEEGIENTNFFLTTSHGEFVLTLFERTPAADLPYFLGVMDHLSRAGIPSARPMPRRDGEVLGTLNGRATAIVERLSGRGVDQPSPEQAAALGTVLAKMHKAAADFPAQRPNCRGPSWWTPALKELHDKLPQEQLALLQDEVAYQARVDQSALPGGVVHADLFRDNALFDGPRLTGLIDFYYACNDAWAYDVAVCVNDWAINAEGCFNASVYDALVGAYAQERAFSEAECQAWPGQLRRAALRFWVSRLLDWHFPRAGELTYSKDPAEFERILLAHRQRTPQWPG</sequence>
<name>A0A1Y1SAQ4_9GAMM</name>
<dbReference type="NCBIfam" id="TIGR00938">
    <property type="entry name" value="thrB_alt"/>
    <property type="match status" value="1"/>
</dbReference>
<dbReference type="Proteomes" id="UP000192342">
    <property type="component" value="Unassembled WGS sequence"/>
</dbReference>
<evidence type="ECO:0000256" key="1">
    <source>
        <dbReference type="ARBA" id="ARBA00022605"/>
    </source>
</evidence>